<dbReference type="PANTHER" id="PTHR43230">
    <property type="entry name" value="ABC-TYPE DIPEPTIDE/OLIGOPEPTIDE TRANSPORT SYSTEM, ATPASE COMPONENT"/>
    <property type="match status" value="1"/>
</dbReference>
<dbReference type="Pfam" id="PF00005">
    <property type="entry name" value="ABC_tran"/>
    <property type="match status" value="1"/>
</dbReference>
<sequence>WRKVQAVFQDPYSSFNFFYNVDKPLNDAFDLLDNSPSKDERKKIIRSTLETIGMNPDEILGRYPHQLSGGQMQRILIARALIIGSDLLVADELTSMIDASTRVAVLKELLRLKKNEKMSVLFITHDLAQAYFIGDRIAIMRKGEIVESGRVEKVIFNPKHPYTKNLVASVPPLHEKWEL</sequence>
<dbReference type="GO" id="GO:0016887">
    <property type="term" value="F:ATP hydrolysis activity"/>
    <property type="evidence" value="ECO:0007669"/>
    <property type="project" value="InterPro"/>
</dbReference>
<keyword evidence="3" id="KW-0067">ATP-binding</keyword>
<dbReference type="PROSITE" id="PS50893">
    <property type="entry name" value="ABC_TRANSPORTER_2"/>
    <property type="match status" value="1"/>
</dbReference>
<dbReference type="GO" id="GO:0015833">
    <property type="term" value="P:peptide transport"/>
    <property type="evidence" value="ECO:0007669"/>
    <property type="project" value="InterPro"/>
</dbReference>
<proteinExistence type="predicted"/>
<dbReference type="InterPro" id="IPR003439">
    <property type="entry name" value="ABC_transporter-like_ATP-bd"/>
</dbReference>
<reference evidence="5" key="1">
    <citation type="journal article" date="2014" name="Front. Microbiol.">
        <title>High frequency of phylogenetically diverse reductive dehalogenase-homologous genes in deep subseafloor sedimentary metagenomes.</title>
        <authorList>
            <person name="Kawai M."/>
            <person name="Futagami T."/>
            <person name="Toyoda A."/>
            <person name="Takaki Y."/>
            <person name="Nishi S."/>
            <person name="Hori S."/>
            <person name="Arai W."/>
            <person name="Tsubouchi T."/>
            <person name="Morono Y."/>
            <person name="Uchiyama I."/>
            <person name="Ito T."/>
            <person name="Fujiyama A."/>
            <person name="Inagaki F."/>
            <person name="Takami H."/>
        </authorList>
    </citation>
    <scope>NUCLEOTIDE SEQUENCE</scope>
    <source>
        <strain evidence="5">Expedition CK06-06</strain>
    </source>
</reference>
<feature type="domain" description="ABC transporter" evidence="4">
    <location>
        <begin position="2"/>
        <end position="167"/>
    </location>
</feature>
<dbReference type="Pfam" id="PF08352">
    <property type="entry name" value="oligo_HPY"/>
    <property type="match status" value="1"/>
</dbReference>
<dbReference type="AlphaFoldDB" id="X1NKY3"/>
<comment type="caution">
    <text evidence="5">The sequence shown here is derived from an EMBL/GenBank/DDBJ whole genome shotgun (WGS) entry which is preliminary data.</text>
</comment>
<gene>
    <name evidence="5" type="ORF">S06H3_41295</name>
</gene>
<dbReference type="PANTHER" id="PTHR43230:SF3">
    <property type="entry name" value="ABC-TYPE DIPEPTIDE_OLIGOPEPTIDE TRANSPORT SYSTEM, ATPASE COMPONENT"/>
    <property type="match status" value="1"/>
</dbReference>
<keyword evidence="2" id="KW-0547">Nucleotide-binding</keyword>
<dbReference type="EMBL" id="BARV01025428">
    <property type="protein sequence ID" value="GAI44273.1"/>
    <property type="molecule type" value="Genomic_DNA"/>
</dbReference>
<evidence type="ECO:0000256" key="2">
    <source>
        <dbReference type="ARBA" id="ARBA00022741"/>
    </source>
</evidence>
<dbReference type="PROSITE" id="PS00211">
    <property type="entry name" value="ABC_TRANSPORTER_1"/>
    <property type="match status" value="1"/>
</dbReference>
<dbReference type="InterPro" id="IPR017871">
    <property type="entry name" value="ABC_transporter-like_CS"/>
</dbReference>
<evidence type="ECO:0000256" key="3">
    <source>
        <dbReference type="ARBA" id="ARBA00022840"/>
    </source>
</evidence>
<protein>
    <recommendedName>
        <fullName evidence="4">ABC transporter domain-containing protein</fullName>
    </recommendedName>
</protein>
<dbReference type="InterPro" id="IPR013563">
    <property type="entry name" value="Oligopep_ABC_C"/>
</dbReference>
<feature type="non-terminal residue" evidence="5">
    <location>
        <position position="1"/>
    </location>
</feature>
<keyword evidence="1" id="KW-0813">Transport</keyword>
<evidence type="ECO:0000313" key="5">
    <source>
        <dbReference type="EMBL" id="GAI44273.1"/>
    </source>
</evidence>
<organism evidence="5">
    <name type="scientific">marine sediment metagenome</name>
    <dbReference type="NCBI Taxonomy" id="412755"/>
    <lineage>
        <taxon>unclassified sequences</taxon>
        <taxon>metagenomes</taxon>
        <taxon>ecological metagenomes</taxon>
    </lineage>
</organism>
<evidence type="ECO:0000256" key="1">
    <source>
        <dbReference type="ARBA" id="ARBA00022448"/>
    </source>
</evidence>
<dbReference type="SUPFAM" id="SSF52540">
    <property type="entry name" value="P-loop containing nucleoside triphosphate hydrolases"/>
    <property type="match status" value="1"/>
</dbReference>
<evidence type="ECO:0000259" key="4">
    <source>
        <dbReference type="PROSITE" id="PS50893"/>
    </source>
</evidence>
<dbReference type="InterPro" id="IPR027417">
    <property type="entry name" value="P-loop_NTPase"/>
</dbReference>
<dbReference type="Gene3D" id="3.40.50.300">
    <property type="entry name" value="P-loop containing nucleotide triphosphate hydrolases"/>
    <property type="match status" value="1"/>
</dbReference>
<dbReference type="GO" id="GO:0005524">
    <property type="term" value="F:ATP binding"/>
    <property type="evidence" value="ECO:0007669"/>
    <property type="project" value="UniProtKB-KW"/>
</dbReference>
<name>X1NKY3_9ZZZZ</name>
<accession>X1NKY3</accession>